<proteinExistence type="predicted"/>
<dbReference type="Gene3D" id="3.40.50.1240">
    <property type="entry name" value="Phosphoglycerate mutase-like"/>
    <property type="match status" value="1"/>
</dbReference>
<dbReference type="InterPro" id="IPR029033">
    <property type="entry name" value="His_PPase_superfam"/>
</dbReference>
<evidence type="ECO:0000313" key="2">
    <source>
        <dbReference type="EMBL" id="PUA79336.1"/>
    </source>
</evidence>
<dbReference type="SMART" id="SM00855">
    <property type="entry name" value="PGAM"/>
    <property type="match status" value="1"/>
</dbReference>
<dbReference type="GO" id="GO:0005737">
    <property type="term" value="C:cytoplasm"/>
    <property type="evidence" value="ECO:0007669"/>
    <property type="project" value="TreeGrafter"/>
</dbReference>
<evidence type="ECO:0000256" key="1">
    <source>
        <dbReference type="SAM" id="MobiDB-lite"/>
    </source>
</evidence>
<dbReference type="CDD" id="cd07067">
    <property type="entry name" value="HP_PGM_like"/>
    <property type="match status" value="1"/>
</dbReference>
<reference evidence="2 3" key="1">
    <citation type="submission" date="2018-03" db="EMBL/GenBank/DDBJ databases">
        <authorList>
            <person name="Keele B.F."/>
        </authorList>
    </citation>
    <scope>NUCLEOTIDE SEQUENCE [LARGE SCALE GENOMIC DNA]</scope>
    <source>
        <strain evidence="2 3">IB-3</strain>
    </source>
</reference>
<gene>
    <name evidence="2" type="ORF">C7S10_20205</name>
</gene>
<protein>
    <submittedName>
        <fullName evidence="2">Histidine phosphatase family protein</fullName>
    </submittedName>
</protein>
<dbReference type="GO" id="GO:0016791">
    <property type="term" value="F:phosphatase activity"/>
    <property type="evidence" value="ECO:0007669"/>
    <property type="project" value="TreeGrafter"/>
</dbReference>
<name>A0A2R7YTF2_9ACTN</name>
<feature type="compositionally biased region" description="Acidic residues" evidence="1">
    <location>
        <begin position="202"/>
        <end position="227"/>
    </location>
</feature>
<dbReference type="PANTHER" id="PTHR48100">
    <property type="entry name" value="BROAD-SPECIFICITY PHOSPHATASE YOR283W-RELATED"/>
    <property type="match status" value="1"/>
</dbReference>
<evidence type="ECO:0000313" key="3">
    <source>
        <dbReference type="Proteomes" id="UP000244867"/>
    </source>
</evidence>
<dbReference type="InterPro" id="IPR013078">
    <property type="entry name" value="His_Pase_superF_clade-1"/>
</dbReference>
<comment type="caution">
    <text evidence="2">The sequence shown here is derived from an EMBL/GenBank/DDBJ whole genome shotgun (WGS) entry which is preliminary data.</text>
</comment>
<dbReference type="EMBL" id="PYXZ01000011">
    <property type="protein sequence ID" value="PUA79336.1"/>
    <property type="molecule type" value="Genomic_DNA"/>
</dbReference>
<keyword evidence="3" id="KW-1185">Reference proteome</keyword>
<dbReference type="InterPro" id="IPR001345">
    <property type="entry name" value="PG/BPGM_mutase_AS"/>
</dbReference>
<dbReference type="Proteomes" id="UP000244867">
    <property type="component" value="Unassembled WGS sequence"/>
</dbReference>
<sequence>MRLLLLRHGQTHANVQGSLDTAFPGLDLTDLGRRQAEAAVRALADEPIGAVAVSTLTRTGQTAAPLAEARGLTPVEHDGLREIAAGDFEMRSDHDALLGYLGTIARWLEGDLDTRMPGGESGTEFLERYDAAIAATAALGVDTALVVSHGAAIRTWVTRRADGEHAPVHEPLHNTACITLHGDPERGWSIVSWEREPVGGEWLDDESAADPTADDPTVEDPGVEDPGDSPGQSSGS</sequence>
<accession>A0A2R7YTF2</accession>
<dbReference type="Pfam" id="PF00300">
    <property type="entry name" value="His_Phos_1"/>
    <property type="match status" value="1"/>
</dbReference>
<dbReference type="PROSITE" id="PS00175">
    <property type="entry name" value="PG_MUTASE"/>
    <property type="match status" value="1"/>
</dbReference>
<dbReference type="RefSeq" id="WP_108346391.1">
    <property type="nucleotide sequence ID" value="NZ_PYXZ01000011.1"/>
</dbReference>
<dbReference type="InterPro" id="IPR050275">
    <property type="entry name" value="PGM_Phosphatase"/>
</dbReference>
<dbReference type="PANTHER" id="PTHR48100:SF58">
    <property type="entry name" value="PE-PGRS FAMILY PROTEIN PE_PGRS11"/>
    <property type="match status" value="1"/>
</dbReference>
<dbReference type="SUPFAM" id="SSF53254">
    <property type="entry name" value="Phosphoglycerate mutase-like"/>
    <property type="match status" value="1"/>
</dbReference>
<feature type="region of interest" description="Disordered" evidence="1">
    <location>
        <begin position="197"/>
        <end position="236"/>
    </location>
</feature>
<organism evidence="2 3">
    <name type="scientific">Nocardioides currus</name>
    <dbReference type="NCBI Taxonomy" id="2133958"/>
    <lineage>
        <taxon>Bacteria</taxon>
        <taxon>Bacillati</taxon>
        <taxon>Actinomycetota</taxon>
        <taxon>Actinomycetes</taxon>
        <taxon>Propionibacteriales</taxon>
        <taxon>Nocardioidaceae</taxon>
        <taxon>Nocardioides</taxon>
    </lineage>
</organism>
<dbReference type="OrthoDB" id="9793115at2"/>
<dbReference type="AlphaFoldDB" id="A0A2R7YTF2"/>